<protein>
    <submittedName>
        <fullName evidence="1">Uncharacterized protein</fullName>
    </submittedName>
</protein>
<name>A0A0G2KBP8_ORYNI</name>
<reference evidence="1" key="1">
    <citation type="submission" date="2015-06" db="UniProtKB">
        <authorList>
            <consortium name="EnsemblPlants"/>
        </authorList>
    </citation>
    <scope>IDENTIFICATION</scope>
    <source>
        <strain evidence="1">SL10</strain>
    </source>
</reference>
<proteinExistence type="predicted"/>
<evidence type="ECO:0000313" key="2">
    <source>
        <dbReference type="Proteomes" id="UP000006591"/>
    </source>
</evidence>
<keyword evidence="2" id="KW-1185">Reference proteome</keyword>
<evidence type="ECO:0000313" key="1">
    <source>
        <dbReference type="EnsemblPlants" id="ONIVA07G08530.1"/>
    </source>
</evidence>
<accession>A0A0G2KBP8</accession>
<sequence>MHVSTCSNI</sequence>
<dbReference type="EnsemblPlants" id="ONIVA07G08530.1">
    <property type="protein sequence ID" value="ONIVA07G08530.1"/>
    <property type="gene ID" value="ONIVA07G08530"/>
</dbReference>
<dbReference type="Proteomes" id="UP000006591">
    <property type="component" value="Chromosome 7"/>
</dbReference>
<dbReference type="Gramene" id="ONIVA07G08530.1">
    <property type="protein sequence ID" value="ONIVA07G08530.1"/>
    <property type="gene ID" value="ONIVA07G08530"/>
</dbReference>
<reference evidence="1" key="2">
    <citation type="submission" date="2018-04" db="EMBL/GenBank/DDBJ databases">
        <title>OnivRS2 (Oryza nivara Reference Sequence Version 2).</title>
        <authorList>
            <person name="Zhang J."/>
            <person name="Kudrna D."/>
            <person name="Lee S."/>
            <person name="Talag J."/>
            <person name="Rajasekar S."/>
            <person name="Welchert J."/>
            <person name="Hsing Y.-I."/>
            <person name="Wing R.A."/>
        </authorList>
    </citation>
    <scope>NUCLEOTIDE SEQUENCE [LARGE SCALE GENOMIC DNA]</scope>
    <source>
        <strain evidence="1">SL10</strain>
    </source>
</reference>
<organism evidence="1">
    <name type="scientific">Oryza nivara</name>
    <name type="common">Indian wild rice</name>
    <name type="synonym">Oryza sativa f. spontanea</name>
    <dbReference type="NCBI Taxonomy" id="4536"/>
    <lineage>
        <taxon>Eukaryota</taxon>
        <taxon>Viridiplantae</taxon>
        <taxon>Streptophyta</taxon>
        <taxon>Embryophyta</taxon>
        <taxon>Tracheophyta</taxon>
        <taxon>Spermatophyta</taxon>
        <taxon>Magnoliopsida</taxon>
        <taxon>Liliopsida</taxon>
        <taxon>Poales</taxon>
        <taxon>Poaceae</taxon>
        <taxon>BOP clade</taxon>
        <taxon>Oryzoideae</taxon>
        <taxon>Oryzeae</taxon>
        <taxon>Oryzinae</taxon>
        <taxon>Oryza</taxon>
    </lineage>
</organism>